<evidence type="ECO:0000256" key="5">
    <source>
        <dbReference type="ARBA" id="ARBA00023242"/>
    </source>
</evidence>
<comment type="subcellular location">
    <subcellularLocation>
        <location evidence="1">Nucleus</location>
    </subcellularLocation>
</comment>
<name>A0A0D7B2Q8_9AGAR</name>
<dbReference type="GO" id="GO:0005737">
    <property type="term" value="C:cytoplasm"/>
    <property type="evidence" value="ECO:0007669"/>
    <property type="project" value="TreeGrafter"/>
</dbReference>
<evidence type="ECO:0000259" key="6">
    <source>
        <dbReference type="SMART" id="SM01032"/>
    </source>
</evidence>
<evidence type="ECO:0000256" key="3">
    <source>
        <dbReference type="ARBA" id="ARBA00022763"/>
    </source>
</evidence>
<evidence type="ECO:0000256" key="1">
    <source>
        <dbReference type="ARBA" id="ARBA00004123"/>
    </source>
</evidence>
<dbReference type="STRING" id="1314674.A0A0D7B2Q8"/>
<dbReference type="GO" id="GO:0006289">
    <property type="term" value="P:nucleotide-excision repair"/>
    <property type="evidence" value="ECO:0007669"/>
    <property type="project" value="InterPro"/>
</dbReference>
<dbReference type="InterPro" id="IPR018328">
    <property type="entry name" value="Rad4_beta-hairpin_dom3"/>
</dbReference>
<keyword evidence="5" id="KW-0539">Nucleus</keyword>
<dbReference type="GO" id="GO:0003697">
    <property type="term" value="F:single-stranded DNA binding"/>
    <property type="evidence" value="ECO:0007669"/>
    <property type="project" value="TreeGrafter"/>
</dbReference>
<feature type="non-terminal residue" evidence="7">
    <location>
        <position position="116"/>
    </location>
</feature>
<evidence type="ECO:0000256" key="4">
    <source>
        <dbReference type="ARBA" id="ARBA00023204"/>
    </source>
</evidence>
<feature type="domain" description="Rad4 beta-hairpin" evidence="6">
    <location>
        <begin position="32"/>
        <end position="106"/>
    </location>
</feature>
<dbReference type="PANTHER" id="PTHR12135">
    <property type="entry name" value="DNA REPAIR PROTEIN XP-C / RAD4"/>
    <property type="match status" value="1"/>
</dbReference>
<dbReference type="SMART" id="SM01032">
    <property type="entry name" value="BHD_3"/>
    <property type="match status" value="1"/>
</dbReference>
<dbReference type="EMBL" id="KN880672">
    <property type="protein sequence ID" value="KIY63806.1"/>
    <property type="molecule type" value="Genomic_DNA"/>
</dbReference>
<dbReference type="Gene3D" id="3.30.70.2460">
    <property type="entry name" value="Rad4, beta-hairpin domain BHD3"/>
    <property type="match status" value="1"/>
</dbReference>
<keyword evidence="8" id="KW-1185">Reference proteome</keyword>
<dbReference type="PANTHER" id="PTHR12135:SF0">
    <property type="entry name" value="DNA REPAIR PROTEIN COMPLEMENTING XP-C CELLS"/>
    <property type="match status" value="1"/>
</dbReference>
<protein>
    <submittedName>
        <fullName evidence="7">DNA repair protein Rad4</fullName>
    </submittedName>
</protein>
<keyword evidence="3" id="KW-0227">DNA damage</keyword>
<evidence type="ECO:0000256" key="2">
    <source>
        <dbReference type="ARBA" id="ARBA00009525"/>
    </source>
</evidence>
<dbReference type="OrthoDB" id="300780at2759"/>
<accession>A0A0D7B2Q8</accession>
<dbReference type="Pfam" id="PF10405">
    <property type="entry name" value="BHD_3"/>
    <property type="match status" value="1"/>
</dbReference>
<organism evidence="7 8">
    <name type="scientific">Cylindrobasidium torrendii FP15055 ss-10</name>
    <dbReference type="NCBI Taxonomy" id="1314674"/>
    <lineage>
        <taxon>Eukaryota</taxon>
        <taxon>Fungi</taxon>
        <taxon>Dikarya</taxon>
        <taxon>Basidiomycota</taxon>
        <taxon>Agaricomycotina</taxon>
        <taxon>Agaricomycetes</taxon>
        <taxon>Agaricomycetidae</taxon>
        <taxon>Agaricales</taxon>
        <taxon>Marasmiineae</taxon>
        <taxon>Physalacriaceae</taxon>
        <taxon>Cylindrobasidium</taxon>
    </lineage>
</organism>
<dbReference type="Proteomes" id="UP000054007">
    <property type="component" value="Unassembled WGS sequence"/>
</dbReference>
<dbReference type="FunFam" id="3.30.70.2460:FF:000001">
    <property type="entry name" value="DNA repair protein Rad4 family"/>
    <property type="match status" value="1"/>
</dbReference>
<dbReference type="GO" id="GO:0006298">
    <property type="term" value="P:mismatch repair"/>
    <property type="evidence" value="ECO:0007669"/>
    <property type="project" value="TreeGrafter"/>
</dbReference>
<comment type="similarity">
    <text evidence="2">Belongs to the XPC family.</text>
</comment>
<evidence type="ECO:0000313" key="7">
    <source>
        <dbReference type="EMBL" id="KIY63806.1"/>
    </source>
</evidence>
<dbReference type="InterPro" id="IPR004583">
    <property type="entry name" value="DNA_repair_Rad4"/>
</dbReference>
<reference evidence="7 8" key="1">
    <citation type="journal article" date="2015" name="Fungal Genet. Biol.">
        <title>Evolution of novel wood decay mechanisms in Agaricales revealed by the genome sequences of Fistulina hepatica and Cylindrobasidium torrendii.</title>
        <authorList>
            <person name="Floudas D."/>
            <person name="Held B.W."/>
            <person name="Riley R."/>
            <person name="Nagy L.G."/>
            <person name="Koehler G."/>
            <person name="Ransdell A.S."/>
            <person name="Younus H."/>
            <person name="Chow J."/>
            <person name="Chiniquy J."/>
            <person name="Lipzen A."/>
            <person name="Tritt A."/>
            <person name="Sun H."/>
            <person name="Haridas S."/>
            <person name="LaButti K."/>
            <person name="Ohm R.A."/>
            <person name="Kues U."/>
            <person name="Blanchette R.A."/>
            <person name="Grigoriev I.V."/>
            <person name="Minto R.E."/>
            <person name="Hibbett D.S."/>
        </authorList>
    </citation>
    <scope>NUCLEOTIDE SEQUENCE [LARGE SCALE GENOMIC DNA]</scope>
    <source>
        <strain evidence="7 8">FP15055 ss-10</strain>
    </source>
</reference>
<dbReference type="InterPro" id="IPR042488">
    <property type="entry name" value="Rad4_BHD3_sf"/>
</dbReference>
<feature type="non-terminal residue" evidence="7">
    <location>
        <position position="1"/>
    </location>
</feature>
<sequence>QGKVGDEGIMQGLYSRMQTEQYVPAPIVDGHIPKNDFGNLDLYVPSMLPEGAVHVPYKGTAKIARRLGIEFAEAVTGFEFKKRRATPIVEGVVIAKENEQWLLDTFWEAEQDAQEK</sequence>
<dbReference type="GO" id="GO:0003684">
    <property type="term" value="F:damaged DNA binding"/>
    <property type="evidence" value="ECO:0007669"/>
    <property type="project" value="InterPro"/>
</dbReference>
<dbReference type="AlphaFoldDB" id="A0A0D7B2Q8"/>
<keyword evidence="4" id="KW-0234">DNA repair</keyword>
<dbReference type="GO" id="GO:0071942">
    <property type="term" value="C:XPC complex"/>
    <property type="evidence" value="ECO:0007669"/>
    <property type="project" value="TreeGrafter"/>
</dbReference>
<evidence type="ECO:0000313" key="8">
    <source>
        <dbReference type="Proteomes" id="UP000054007"/>
    </source>
</evidence>
<proteinExistence type="inferred from homology"/>
<dbReference type="GO" id="GO:0000111">
    <property type="term" value="C:nucleotide-excision repair factor 2 complex"/>
    <property type="evidence" value="ECO:0007669"/>
    <property type="project" value="TreeGrafter"/>
</dbReference>
<gene>
    <name evidence="7" type="ORF">CYLTODRAFT_339148</name>
</gene>